<dbReference type="AlphaFoldDB" id="A0A9Q4B4F3"/>
<dbReference type="EMBL" id="JABXYM010000001">
    <property type="protein sequence ID" value="MCR6098139.1"/>
    <property type="molecule type" value="Genomic_DNA"/>
</dbReference>
<organism evidence="2 3">
    <name type="scientific">Salipaludibacillus agaradhaerens</name>
    <name type="common">Bacillus agaradhaerens</name>
    <dbReference type="NCBI Taxonomy" id="76935"/>
    <lineage>
        <taxon>Bacteria</taxon>
        <taxon>Bacillati</taxon>
        <taxon>Bacillota</taxon>
        <taxon>Bacilli</taxon>
        <taxon>Bacillales</taxon>
        <taxon>Bacillaceae</taxon>
    </lineage>
</organism>
<keyword evidence="3" id="KW-1185">Reference proteome</keyword>
<keyword evidence="1" id="KW-0472">Membrane</keyword>
<evidence type="ECO:0000256" key="1">
    <source>
        <dbReference type="SAM" id="Phobius"/>
    </source>
</evidence>
<dbReference type="RefSeq" id="WP_257822519.1">
    <property type="nucleotide sequence ID" value="NZ_JABXYM010000001.1"/>
</dbReference>
<proteinExistence type="predicted"/>
<evidence type="ECO:0000313" key="3">
    <source>
        <dbReference type="Proteomes" id="UP001057753"/>
    </source>
</evidence>
<keyword evidence="1" id="KW-0812">Transmembrane</keyword>
<accession>A0A9Q4B4F3</accession>
<gene>
    <name evidence="2" type="ORF">HXA33_16485</name>
</gene>
<feature type="transmembrane region" description="Helical" evidence="1">
    <location>
        <begin position="6"/>
        <end position="24"/>
    </location>
</feature>
<comment type="caution">
    <text evidence="2">The sequence shown here is derived from an EMBL/GenBank/DDBJ whole genome shotgun (WGS) entry which is preliminary data.</text>
</comment>
<name>A0A9Q4B4F3_SALAG</name>
<dbReference type="Proteomes" id="UP001057753">
    <property type="component" value="Unassembled WGS sequence"/>
</dbReference>
<evidence type="ECO:0000313" key="2">
    <source>
        <dbReference type="EMBL" id="MCR6098139.1"/>
    </source>
</evidence>
<keyword evidence="1" id="KW-1133">Transmembrane helix</keyword>
<reference evidence="2" key="1">
    <citation type="submission" date="2020-06" db="EMBL/GenBank/DDBJ databases">
        <title>Insight into the genomes of haloalkaliphilic bacilli from Kenyan soda lakes.</title>
        <authorList>
            <person name="Mwirichia R."/>
            <person name="Villamizar G.C."/>
            <person name="Poehlein A."/>
            <person name="Mugweru J."/>
            <person name="Kipnyargis A."/>
            <person name="Kiplimo D."/>
            <person name="Orwa P."/>
            <person name="Daniel R."/>
        </authorList>
    </citation>
    <scope>NUCLEOTIDE SEQUENCE</scope>
    <source>
        <strain evidence="2">B1096_S55</strain>
    </source>
</reference>
<sequence>MTKKRVIVIVCLLLVIVGGYIAYLQLKDEKKEIEEIARQYNRFMMEIDIEVIEGQYAVALYNWGYPYKSKFGMMEFEKTFWGWEIVTATSDRMVYTDYPAEATIFPVYNELSEFTVLGGRVSIGRVLGGPHELRVETAEGEVYEGSEIIITDNNIWYIISEDKVDFSGSRITALSEDGDIIDEIYIYDEHKVNH</sequence>
<protein>
    <submittedName>
        <fullName evidence="2">Uncharacterized protein</fullName>
    </submittedName>
</protein>